<dbReference type="PANTHER" id="PTHR33841">
    <property type="entry name" value="DNA METHYLTRANSFERASE YEEA-RELATED"/>
    <property type="match status" value="1"/>
</dbReference>
<keyword evidence="4" id="KW-0949">S-adenosyl-L-methionine</keyword>
<protein>
    <recommendedName>
        <fullName evidence="1">site-specific DNA-methyltransferase (adenine-specific)</fullName>
        <ecNumber evidence="1">2.1.1.72</ecNumber>
    </recommendedName>
</protein>
<name>A0ABV6HTW4_9PAST</name>
<evidence type="ECO:0000256" key="7">
    <source>
        <dbReference type="ARBA" id="ARBA00047942"/>
    </source>
</evidence>
<dbReference type="Pfam" id="PF07669">
    <property type="entry name" value="Eco57I"/>
    <property type="match status" value="1"/>
</dbReference>
<keyword evidence="11" id="KW-1185">Reference proteome</keyword>
<sequence length="551" mass="62702">MKELSIDSNITKDLDQLTKGQLSLFEVAYNPDVLDCLSSLSNDEVFTSPKLANQMLDLLPKDIWSNPKARFLDPVCKSGVFLREIVKRLDKGLSAQLSDKQARINHILQHQVFGIAITQLTALLSRRSVYCAKVANSPISICDGFDNEMGNILFGQVRHQFEQGKCRECGASEEVFGKKREGLENHAYAFIHTDKENLFKELEQMKFDVIIGNPPYQLSDGGAGASAKPIYHYFVEQAKKLNPNYLIMITPSRWFTGGKGLDEFRDSMLNDTQIKQIHDFPNSKDCFDNVEIKGGVNYFLWQSGYQGDCEVFTYEQGHCVSYAKRSLKEANIDVFIRYNQAIDILNKVKKFNEPSFSDVISSRKPFGLPTNIKGKNIPFNNSIKIYRNGGSGYIHQNEITKGIDWISQYKLLITKAYGAGEGFPHQIINTPFLAEINTACTETYLVAYANQNKQECENVLSYMKTKFFRFMVMLVKNTQDAPKRVYQLVPMQDFSRAWSDEQLYAKYGLSKDEIAFIETMIRPMDSDESKPKKVRGKKANQAALNLENDDE</sequence>
<evidence type="ECO:0000256" key="6">
    <source>
        <dbReference type="ARBA" id="ARBA00023125"/>
    </source>
</evidence>
<keyword evidence="5" id="KW-0680">Restriction system</keyword>
<dbReference type="SUPFAM" id="SSF53335">
    <property type="entry name" value="S-adenosyl-L-methionine-dependent methyltransferases"/>
    <property type="match status" value="1"/>
</dbReference>
<dbReference type="InterPro" id="IPR011639">
    <property type="entry name" value="MethylTrfase_TaqI-like_dom"/>
</dbReference>
<feature type="region of interest" description="Disordered" evidence="8">
    <location>
        <begin position="525"/>
        <end position="551"/>
    </location>
</feature>
<dbReference type="EC" id="2.1.1.72" evidence="1"/>
<keyword evidence="2 10" id="KW-0489">Methyltransferase</keyword>
<dbReference type="EMBL" id="JBHLWA010000004">
    <property type="protein sequence ID" value="MFC0322117.1"/>
    <property type="molecule type" value="Genomic_DNA"/>
</dbReference>
<evidence type="ECO:0000256" key="4">
    <source>
        <dbReference type="ARBA" id="ARBA00022691"/>
    </source>
</evidence>
<dbReference type="Proteomes" id="UP001589769">
    <property type="component" value="Unassembled WGS sequence"/>
</dbReference>
<evidence type="ECO:0000256" key="5">
    <source>
        <dbReference type="ARBA" id="ARBA00022747"/>
    </source>
</evidence>
<evidence type="ECO:0000256" key="2">
    <source>
        <dbReference type="ARBA" id="ARBA00022603"/>
    </source>
</evidence>
<dbReference type="GO" id="GO:0008168">
    <property type="term" value="F:methyltransferase activity"/>
    <property type="evidence" value="ECO:0007669"/>
    <property type="project" value="UniProtKB-KW"/>
</dbReference>
<keyword evidence="3" id="KW-0808">Transferase</keyword>
<dbReference type="Gene3D" id="3.40.50.150">
    <property type="entry name" value="Vaccinia Virus protein VP39"/>
    <property type="match status" value="1"/>
</dbReference>
<comment type="caution">
    <text evidence="10">The sequence shown here is derived from an EMBL/GenBank/DDBJ whole genome shotgun (WGS) entry which is preliminary data.</text>
</comment>
<accession>A0ABV6HTW4</accession>
<dbReference type="GO" id="GO:0032259">
    <property type="term" value="P:methylation"/>
    <property type="evidence" value="ECO:0007669"/>
    <property type="project" value="UniProtKB-KW"/>
</dbReference>
<evidence type="ECO:0000313" key="10">
    <source>
        <dbReference type="EMBL" id="MFC0322117.1"/>
    </source>
</evidence>
<dbReference type="InterPro" id="IPR002052">
    <property type="entry name" value="DNA_methylase_N6_adenine_CS"/>
</dbReference>
<evidence type="ECO:0000313" key="11">
    <source>
        <dbReference type="Proteomes" id="UP001589769"/>
    </source>
</evidence>
<dbReference type="PRINTS" id="PR00507">
    <property type="entry name" value="N12N6MTFRASE"/>
</dbReference>
<dbReference type="PANTHER" id="PTHR33841:SF6">
    <property type="entry name" value="TYPE II METHYLTRANSFERASE M.HINDII"/>
    <property type="match status" value="1"/>
</dbReference>
<dbReference type="RefSeq" id="WP_382372565.1">
    <property type="nucleotide sequence ID" value="NZ_JBHLWA010000004.1"/>
</dbReference>
<feature type="domain" description="Type II methyltransferase M.TaqI-like" evidence="9">
    <location>
        <begin position="110"/>
        <end position="287"/>
    </location>
</feature>
<dbReference type="PROSITE" id="PS00092">
    <property type="entry name" value="N6_MTASE"/>
    <property type="match status" value="1"/>
</dbReference>
<evidence type="ECO:0000256" key="3">
    <source>
        <dbReference type="ARBA" id="ARBA00022679"/>
    </source>
</evidence>
<reference evidence="10 11" key="1">
    <citation type="submission" date="2024-09" db="EMBL/GenBank/DDBJ databases">
        <authorList>
            <person name="Sun Q."/>
            <person name="Mori K."/>
        </authorList>
    </citation>
    <scope>NUCLEOTIDE SEQUENCE [LARGE SCALE GENOMIC DNA]</scope>
    <source>
        <strain evidence="10 11">CCM 7538</strain>
    </source>
</reference>
<keyword evidence="6" id="KW-0238">DNA-binding</keyword>
<comment type="catalytic activity">
    <reaction evidence="7">
        <text>a 2'-deoxyadenosine in DNA + S-adenosyl-L-methionine = an N(6)-methyl-2'-deoxyadenosine in DNA + S-adenosyl-L-homocysteine + H(+)</text>
        <dbReference type="Rhea" id="RHEA:15197"/>
        <dbReference type="Rhea" id="RHEA-COMP:12418"/>
        <dbReference type="Rhea" id="RHEA-COMP:12419"/>
        <dbReference type="ChEBI" id="CHEBI:15378"/>
        <dbReference type="ChEBI" id="CHEBI:57856"/>
        <dbReference type="ChEBI" id="CHEBI:59789"/>
        <dbReference type="ChEBI" id="CHEBI:90615"/>
        <dbReference type="ChEBI" id="CHEBI:90616"/>
        <dbReference type="EC" id="2.1.1.72"/>
    </reaction>
</comment>
<evidence type="ECO:0000256" key="8">
    <source>
        <dbReference type="SAM" id="MobiDB-lite"/>
    </source>
</evidence>
<organism evidence="10 11">
    <name type="scientific">Gallibacterium melopsittaci</name>
    <dbReference type="NCBI Taxonomy" id="516063"/>
    <lineage>
        <taxon>Bacteria</taxon>
        <taxon>Pseudomonadati</taxon>
        <taxon>Pseudomonadota</taxon>
        <taxon>Gammaproteobacteria</taxon>
        <taxon>Pasteurellales</taxon>
        <taxon>Pasteurellaceae</taxon>
        <taxon>Gallibacterium</taxon>
    </lineage>
</organism>
<dbReference type="InterPro" id="IPR029063">
    <property type="entry name" value="SAM-dependent_MTases_sf"/>
</dbReference>
<evidence type="ECO:0000259" key="9">
    <source>
        <dbReference type="Pfam" id="PF07669"/>
    </source>
</evidence>
<dbReference type="InterPro" id="IPR050953">
    <property type="entry name" value="N4_N6_ade-DNA_methylase"/>
</dbReference>
<gene>
    <name evidence="10" type="ORF">ACFFHT_00820</name>
</gene>
<evidence type="ECO:0000256" key="1">
    <source>
        <dbReference type="ARBA" id="ARBA00011900"/>
    </source>
</evidence>
<proteinExistence type="predicted"/>